<dbReference type="InterPro" id="IPR001789">
    <property type="entry name" value="Sig_transdc_resp-reg_receiver"/>
</dbReference>
<gene>
    <name evidence="4" type="primary">cleE</name>
    <name evidence="4" type="ordered locus">CCNA_03257</name>
</gene>
<sequence>MRFDLLKILLVEDNQHMRILLIEMLRAIGVRHIHEASDGAEALATMRSTYIDVVLTDLTMSGLDGVEFVHLLRRSPDSPNPFCPIVMITGHSTERRVREARDAGVNEFLAKPITARGLVHRLTLLIENPRPFIRAGDYFGPDRRRRDDPRYQGPRRRAEDAEAFYLDDLDTERVHPTRRM</sequence>
<dbReference type="Proteomes" id="UP000001364">
    <property type="component" value="Chromosome"/>
</dbReference>
<dbReference type="HOGENOM" id="CLU_000445_69_12_5"/>
<keyword evidence="1" id="KW-0597">Phosphoprotein</keyword>
<dbReference type="EMBL" id="CP001340">
    <property type="protein sequence ID" value="ACL96722.1"/>
    <property type="molecule type" value="Genomic_DNA"/>
</dbReference>
<dbReference type="InterPro" id="IPR011006">
    <property type="entry name" value="CheY-like_superfamily"/>
</dbReference>
<name>A0A0H3CCP9_CAUVN</name>
<evidence type="ECO:0000256" key="1">
    <source>
        <dbReference type="PROSITE-ProRule" id="PRU00169"/>
    </source>
</evidence>
<dbReference type="SUPFAM" id="SSF52172">
    <property type="entry name" value="CheY-like"/>
    <property type="match status" value="1"/>
</dbReference>
<dbReference type="PATRIC" id="fig|565050.3.peg.3181"/>
<dbReference type="OrthoDB" id="9786548at2"/>
<dbReference type="CDD" id="cd17546">
    <property type="entry name" value="REC_hyHK_CKI1_RcsC-like"/>
    <property type="match status" value="1"/>
</dbReference>
<dbReference type="PhylomeDB" id="A0A0H3CCP9"/>
<accession>A0A0H3CCP9</accession>
<feature type="region of interest" description="Disordered" evidence="2">
    <location>
        <begin position="137"/>
        <end position="158"/>
    </location>
</feature>
<protein>
    <submittedName>
        <fullName evidence="4">Two-component receiver protein CleE</fullName>
    </submittedName>
</protein>
<evidence type="ECO:0000313" key="5">
    <source>
        <dbReference type="Proteomes" id="UP000001364"/>
    </source>
</evidence>
<evidence type="ECO:0000256" key="2">
    <source>
        <dbReference type="SAM" id="MobiDB-lite"/>
    </source>
</evidence>
<reference evidence="4 5" key="1">
    <citation type="journal article" date="2010" name="J. Bacteriol.">
        <title>The genetic basis of laboratory adaptation in Caulobacter crescentus.</title>
        <authorList>
            <person name="Marks M.E."/>
            <person name="Castro-Rojas C.M."/>
            <person name="Teiling C."/>
            <person name="Du L."/>
            <person name="Kapatral V."/>
            <person name="Walunas T.L."/>
            <person name="Crosson S."/>
        </authorList>
    </citation>
    <scope>NUCLEOTIDE SEQUENCE [LARGE SCALE GENOMIC DNA]</scope>
    <source>
        <strain evidence="5">NA1000 / CB15N</strain>
    </source>
</reference>
<organism evidence="4 5">
    <name type="scientific">Caulobacter vibrioides (strain NA1000 / CB15N)</name>
    <name type="common">Caulobacter crescentus</name>
    <dbReference type="NCBI Taxonomy" id="565050"/>
    <lineage>
        <taxon>Bacteria</taxon>
        <taxon>Pseudomonadati</taxon>
        <taxon>Pseudomonadota</taxon>
        <taxon>Alphaproteobacteria</taxon>
        <taxon>Caulobacterales</taxon>
        <taxon>Caulobacteraceae</taxon>
        <taxon>Caulobacter</taxon>
    </lineage>
</organism>
<dbReference type="RefSeq" id="YP_002518630.1">
    <property type="nucleotide sequence ID" value="NC_011916.1"/>
</dbReference>
<evidence type="ECO:0000313" key="4">
    <source>
        <dbReference type="EMBL" id="ACL96722.1"/>
    </source>
</evidence>
<dbReference type="KEGG" id="ccs:CCNA_03257"/>
<feature type="compositionally biased region" description="Basic and acidic residues" evidence="2">
    <location>
        <begin position="140"/>
        <end position="158"/>
    </location>
</feature>
<dbReference type="PANTHER" id="PTHR43228">
    <property type="entry name" value="TWO-COMPONENT RESPONSE REGULATOR"/>
    <property type="match status" value="1"/>
</dbReference>
<dbReference type="AlphaFoldDB" id="A0A0H3CCP9"/>
<dbReference type="PANTHER" id="PTHR43228:SF1">
    <property type="entry name" value="TWO-COMPONENT RESPONSE REGULATOR ARR22"/>
    <property type="match status" value="1"/>
</dbReference>
<dbReference type="GeneID" id="7330851"/>
<keyword evidence="5" id="KW-1185">Reference proteome</keyword>
<dbReference type="Gene3D" id="3.40.50.2300">
    <property type="match status" value="1"/>
</dbReference>
<dbReference type="Pfam" id="PF00072">
    <property type="entry name" value="Response_reg"/>
    <property type="match status" value="1"/>
</dbReference>
<dbReference type="SMR" id="A0A0H3CCP9"/>
<dbReference type="RefSeq" id="WP_010920991.1">
    <property type="nucleotide sequence ID" value="NC_011916.1"/>
</dbReference>
<feature type="domain" description="Response regulatory" evidence="3">
    <location>
        <begin position="7"/>
        <end position="126"/>
    </location>
</feature>
<dbReference type="SMART" id="SM00448">
    <property type="entry name" value="REC"/>
    <property type="match status" value="1"/>
</dbReference>
<evidence type="ECO:0000259" key="3">
    <source>
        <dbReference type="PROSITE" id="PS50110"/>
    </source>
</evidence>
<dbReference type="InterPro" id="IPR052048">
    <property type="entry name" value="ST_Response_Regulator"/>
</dbReference>
<feature type="modified residue" description="4-aspartylphosphate" evidence="1">
    <location>
        <position position="57"/>
    </location>
</feature>
<dbReference type="GO" id="GO:0000160">
    <property type="term" value="P:phosphorelay signal transduction system"/>
    <property type="evidence" value="ECO:0007669"/>
    <property type="project" value="InterPro"/>
</dbReference>
<dbReference type="PROSITE" id="PS50110">
    <property type="entry name" value="RESPONSE_REGULATORY"/>
    <property type="match status" value="1"/>
</dbReference>
<proteinExistence type="predicted"/>